<comment type="caution">
    <text evidence="1">The sequence shown here is derived from an EMBL/GenBank/DDBJ whole genome shotgun (WGS) entry which is preliminary data.</text>
</comment>
<evidence type="ECO:0000313" key="1">
    <source>
        <dbReference type="EMBL" id="RLV60617.1"/>
    </source>
</evidence>
<reference evidence="1 2" key="1">
    <citation type="submission" date="2018-09" db="EMBL/GenBank/DDBJ databases">
        <title>Phylogeny of the Shewanellaceae, and recommendation for two new genera, Pseudoshewanella and Parashewanella.</title>
        <authorList>
            <person name="Wang G."/>
        </authorList>
    </citation>
    <scope>NUCLEOTIDE SEQUENCE [LARGE SCALE GENOMIC DNA]</scope>
    <source>
        <strain evidence="1 2">C51</strain>
    </source>
</reference>
<keyword evidence="2" id="KW-1185">Reference proteome</keyword>
<dbReference type="EMBL" id="QZEI01000013">
    <property type="protein sequence ID" value="RLV60617.1"/>
    <property type="molecule type" value="Genomic_DNA"/>
</dbReference>
<protein>
    <submittedName>
        <fullName evidence="1">Uncharacterized protein</fullName>
    </submittedName>
</protein>
<evidence type="ECO:0000313" key="2">
    <source>
        <dbReference type="Proteomes" id="UP000281474"/>
    </source>
</evidence>
<sequence length="208" mass="23694">MFEQLTINVDYAFFFPSNKKKSLGNCALLKQTCFKTSAGLTHIYQVYSSKEEGNVFYFCKGEYHGIMCSKNIPTRDRLILFFGNTPQAKAFIDSKVTNQSPLQDVHLFFHYRYYPETQKGKLEKAQVCLETKDVTPEGKEVSISVVREQASSLVTFYSQGTKASSIYRIYEPVLSKHLTLFLDKSELATKFIKAYEENSAVAIALEPL</sequence>
<name>A0A3L8PYZ1_9GAMM</name>
<dbReference type="Proteomes" id="UP000281474">
    <property type="component" value="Unassembled WGS sequence"/>
</dbReference>
<dbReference type="RefSeq" id="WP_121838067.1">
    <property type="nucleotide sequence ID" value="NZ_ML014762.1"/>
</dbReference>
<gene>
    <name evidence="1" type="ORF">D5018_05820</name>
</gene>
<accession>A0A3L8PYZ1</accession>
<organism evidence="1 2">
    <name type="scientific">Parashewanella curva</name>
    <dbReference type="NCBI Taxonomy" id="2338552"/>
    <lineage>
        <taxon>Bacteria</taxon>
        <taxon>Pseudomonadati</taxon>
        <taxon>Pseudomonadota</taxon>
        <taxon>Gammaproteobacteria</taxon>
        <taxon>Alteromonadales</taxon>
        <taxon>Shewanellaceae</taxon>
        <taxon>Parashewanella</taxon>
    </lineage>
</organism>
<dbReference type="AlphaFoldDB" id="A0A3L8PYZ1"/>
<proteinExistence type="predicted"/>